<dbReference type="Proteomes" id="UP000824176">
    <property type="component" value="Unassembled WGS sequence"/>
</dbReference>
<dbReference type="EMBL" id="DXAQ01000143">
    <property type="protein sequence ID" value="HIZ90189.1"/>
    <property type="molecule type" value="Genomic_DNA"/>
</dbReference>
<name>A0A9D2GVZ7_9BACT</name>
<reference evidence="2" key="2">
    <citation type="submission" date="2021-04" db="EMBL/GenBank/DDBJ databases">
        <authorList>
            <person name="Gilroy R."/>
        </authorList>
    </citation>
    <scope>NUCLEOTIDE SEQUENCE</scope>
    <source>
        <strain evidence="2">ChiW4-1371</strain>
    </source>
</reference>
<evidence type="ECO:0000313" key="2">
    <source>
        <dbReference type="EMBL" id="HIZ90189.1"/>
    </source>
</evidence>
<dbReference type="Gene3D" id="3.40.630.30">
    <property type="match status" value="1"/>
</dbReference>
<evidence type="ECO:0000259" key="1">
    <source>
        <dbReference type="PROSITE" id="PS51186"/>
    </source>
</evidence>
<sequence length="152" mass="17367">MIITNVETSDLESILAIQESVFQEEPLLTGLDYFNQVTSIKDLEKCFEKYEFLKAVDDDGTISGLICAKEESNFVSILAVMVKKERRNKGIGRKLVFAVEHLYSGIRCEIQTPNTMPKNIAFYESMGYSACRQQNNTKGEQIITFEKLREIH</sequence>
<dbReference type="PROSITE" id="PS51186">
    <property type="entry name" value="GNAT"/>
    <property type="match status" value="1"/>
</dbReference>
<protein>
    <submittedName>
        <fullName evidence="2">GNAT family N-acetyltransferase</fullName>
    </submittedName>
</protein>
<proteinExistence type="predicted"/>
<accession>A0A9D2GVZ7</accession>
<dbReference type="InterPro" id="IPR016181">
    <property type="entry name" value="Acyl_CoA_acyltransferase"/>
</dbReference>
<dbReference type="GO" id="GO:0016747">
    <property type="term" value="F:acyltransferase activity, transferring groups other than amino-acyl groups"/>
    <property type="evidence" value="ECO:0007669"/>
    <property type="project" value="InterPro"/>
</dbReference>
<dbReference type="CDD" id="cd04301">
    <property type="entry name" value="NAT_SF"/>
    <property type="match status" value="1"/>
</dbReference>
<dbReference type="AlphaFoldDB" id="A0A9D2GVZ7"/>
<organism evidence="2 3">
    <name type="scientific">Candidatus Mucispirillum faecigallinarum</name>
    <dbReference type="NCBI Taxonomy" id="2838699"/>
    <lineage>
        <taxon>Bacteria</taxon>
        <taxon>Pseudomonadati</taxon>
        <taxon>Deferribacterota</taxon>
        <taxon>Deferribacteres</taxon>
        <taxon>Deferribacterales</taxon>
        <taxon>Mucispirillaceae</taxon>
        <taxon>Mucispirillum</taxon>
    </lineage>
</organism>
<gene>
    <name evidence="2" type="ORF">H9804_09595</name>
</gene>
<evidence type="ECO:0000313" key="3">
    <source>
        <dbReference type="Proteomes" id="UP000824176"/>
    </source>
</evidence>
<comment type="caution">
    <text evidence="2">The sequence shown here is derived from an EMBL/GenBank/DDBJ whole genome shotgun (WGS) entry which is preliminary data.</text>
</comment>
<reference evidence="2" key="1">
    <citation type="journal article" date="2021" name="PeerJ">
        <title>Extensive microbial diversity within the chicken gut microbiome revealed by metagenomics and culture.</title>
        <authorList>
            <person name="Gilroy R."/>
            <person name="Ravi A."/>
            <person name="Getino M."/>
            <person name="Pursley I."/>
            <person name="Horton D.L."/>
            <person name="Alikhan N.F."/>
            <person name="Baker D."/>
            <person name="Gharbi K."/>
            <person name="Hall N."/>
            <person name="Watson M."/>
            <person name="Adriaenssens E.M."/>
            <person name="Foster-Nyarko E."/>
            <person name="Jarju S."/>
            <person name="Secka A."/>
            <person name="Antonio M."/>
            <person name="Oren A."/>
            <person name="Chaudhuri R.R."/>
            <person name="La Ragione R."/>
            <person name="Hildebrand F."/>
            <person name="Pallen M.J."/>
        </authorList>
    </citation>
    <scope>NUCLEOTIDE SEQUENCE</scope>
    <source>
        <strain evidence="2">ChiW4-1371</strain>
    </source>
</reference>
<feature type="domain" description="N-acetyltransferase" evidence="1">
    <location>
        <begin position="1"/>
        <end position="150"/>
    </location>
</feature>
<dbReference type="InterPro" id="IPR000182">
    <property type="entry name" value="GNAT_dom"/>
</dbReference>
<dbReference type="SUPFAM" id="SSF55729">
    <property type="entry name" value="Acyl-CoA N-acyltransferases (Nat)"/>
    <property type="match status" value="1"/>
</dbReference>
<dbReference type="Pfam" id="PF13508">
    <property type="entry name" value="Acetyltransf_7"/>
    <property type="match status" value="1"/>
</dbReference>